<dbReference type="InterPro" id="IPR000845">
    <property type="entry name" value="Nucleoside_phosphorylase_d"/>
</dbReference>
<gene>
    <name evidence="8" type="ORF">AGRA3207_000261</name>
</gene>
<evidence type="ECO:0000256" key="3">
    <source>
        <dbReference type="ARBA" id="ARBA00021980"/>
    </source>
</evidence>
<dbReference type="CDD" id="cd17767">
    <property type="entry name" value="UP_EcUdp-like"/>
    <property type="match status" value="1"/>
</dbReference>
<dbReference type="PANTHER" id="PTHR43691">
    <property type="entry name" value="URIDINE PHOSPHORYLASE"/>
    <property type="match status" value="1"/>
</dbReference>
<dbReference type="Gene3D" id="3.40.50.1580">
    <property type="entry name" value="Nucleoside phosphorylase domain"/>
    <property type="match status" value="1"/>
</dbReference>
<keyword evidence="4" id="KW-0328">Glycosyltransferase</keyword>
<dbReference type="EC" id="2.4.2.3" evidence="2"/>
<feature type="domain" description="Nucleoside phosphorylase" evidence="7">
    <location>
        <begin position="20"/>
        <end position="216"/>
    </location>
</feature>
<keyword evidence="5" id="KW-0808">Transferase</keyword>
<dbReference type="PANTHER" id="PTHR43691:SF11">
    <property type="entry name" value="FI09636P-RELATED"/>
    <property type="match status" value="1"/>
</dbReference>
<evidence type="ECO:0000256" key="2">
    <source>
        <dbReference type="ARBA" id="ARBA00011888"/>
    </source>
</evidence>
<dbReference type="EMBL" id="CP059572">
    <property type="protein sequence ID" value="QXJ19687.1"/>
    <property type="molecule type" value="Genomic_DNA"/>
</dbReference>
<proteinExistence type="inferred from homology"/>
<dbReference type="RefSeq" id="WP_231332710.1">
    <property type="nucleotide sequence ID" value="NZ_CP059572.1"/>
</dbReference>
<keyword evidence="9" id="KW-1185">Reference proteome</keyword>
<reference evidence="8" key="1">
    <citation type="submission" date="2020-07" db="EMBL/GenBank/DDBJ databases">
        <authorList>
            <person name="Tarantini F.S."/>
            <person name="Hong K.W."/>
            <person name="Chan K.G."/>
        </authorList>
    </citation>
    <scope>NUCLEOTIDE SEQUENCE</scope>
    <source>
        <strain evidence="8">32-07</strain>
    </source>
</reference>
<evidence type="ECO:0000256" key="1">
    <source>
        <dbReference type="ARBA" id="ARBA00010456"/>
    </source>
</evidence>
<dbReference type="PROSITE" id="PS01232">
    <property type="entry name" value="PNP_UDP_1"/>
    <property type="match status" value="1"/>
</dbReference>
<protein>
    <recommendedName>
        <fullName evidence="3">Uridine phosphorylase</fullName>
        <ecNumber evidence="2">2.4.2.3</ecNumber>
    </recommendedName>
</protein>
<dbReference type="InterPro" id="IPR018016">
    <property type="entry name" value="Nucleoside_phosphorylase_CS"/>
</dbReference>
<organism evidence="8 9">
    <name type="scientific">Actinomadura graeca</name>
    <dbReference type="NCBI Taxonomy" id="2750812"/>
    <lineage>
        <taxon>Bacteria</taxon>
        <taxon>Bacillati</taxon>
        <taxon>Actinomycetota</taxon>
        <taxon>Actinomycetes</taxon>
        <taxon>Streptosporangiales</taxon>
        <taxon>Thermomonosporaceae</taxon>
        <taxon>Actinomadura</taxon>
    </lineage>
</organism>
<comment type="catalytic activity">
    <reaction evidence="6">
        <text>uridine + phosphate = alpha-D-ribose 1-phosphate + uracil</text>
        <dbReference type="Rhea" id="RHEA:24388"/>
        <dbReference type="ChEBI" id="CHEBI:16704"/>
        <dbReference type="ChEBI" id="CHEBI:17568"/>
        <dbReference type="ChEBI" id="CHEBI:43474"/>
        <dbReference type="ChEBI" id="CHEBI:57720"/>
        <dbReference type="EC" id="2.4.2.3"/>
    </reaction>
</comment>
<dbReference type="Proteomes" id="UP001049518">
    <property type="component" value="Chromosome"/>
</dbReference>
<evidence type="ECO:0000256" key="6">
    <source>
        <dbReference type="ARBA" id="ARBA00048447"/>
    </source>
</evidence>
<dbReference type="SUPFAM" id="SSF53167">
    <property type="entry name" value="Purine and uridine phosphorylases"/>
    <property type="match status" value="1"/>
</dbReference>
<evidence type="ECO:0000256" key="4">
    <source>
        <dbReference type="ARBA" id="ARBA00022676"/>
    </source>
</evidence>
<evidence type="ECO:0000313" key="8">
    <source>
        <dbReference type="EMBL" id="QXJ19687.1"/>
    </source>
</evidence>
<name>A0ABX8QPM8_9ACTN</name>
<dbReference type="Pfam" id="PF01048">
    <property type="entry name" value="PNP_UDP_1"/>
    <property type="match status" value="1"/>
</dbReference>
<evidence type="ECO:0000256" key="5">
    <source>
        <dbReference type="ARBA" id="ARBA00022679"/>
    </source>
</evidence>
<accession>A0ABX8QPM8</accession>
<comment type="similarity">
    <text evidence="1">Belongs to the PNP/UDP phosphorylase family.</text>
</comment>
<evidence type="ECO:0000313" key="9">
    <source>
        <dbReference type="Proteomes" id="UP001049518"/>
    </source>
</evidence>
<evidence type="ECO:0000259" key="7">
    <source>
        <dbReference type="Pfam" id="PF01048"/>
    </source>
</evidence>
<dbReference type="InterPro" id="IPR035994">
    <property type="entry name" value="Nucleoside_phosphorylase_sf"/>
</dbReference>
<sequence>MSSENLAHHLHLRAEDVGRYALLPNCPEHVAPIAALLDDPEFVARNREFETWRGTLGGERVIVTSTGVGAPSTALAVEELAALGVETMIRVGASGSMLPDVVNGELAVLTSAIRDEGTTKQYLPVEFPAIADIEVVLALREAAERAGVPFRCGTAHTKDSYYGETETDRMPMAATLKERFETWRRGGAVCSEMESAAVFVVGTVLKVRTGSVVLMWSQDAIDNGPAPSIEPLFATAVDAVRTLVATGTRSGAAAPSAVGA</sequence>